<dbReference type="GO" id="GO:0015293">
    <property type="term" value="F:symporter activity"/>
    <property type="evidence" value="ECO:0007669"/>
    <property type="project" value="UniProtKB-KW"/>
</dbReference>
<evidence type="ECO:0000256" key="2">
    <source>
        <dbReference type="ARBA" id="ARBA00022448"/>
    </source>
</evidence>
<feature type="transmembrane region" description="Helical" evidence="8">
    <location>
        <begin position="201"/>
        <end position="223"/>
    </location>
</feature>
<dbReference type="EMBL" id="FOTI01000018">
    <property type="protein sequence ID" value="SFL56513.1"/>
    <property type="molecule type" value="Genomic_DNA"/>
</dbReference>
<evidence type="ECO:0000256" key="3">
    <source>
        <dbReference type="ARBA" id="ARBA00022475"/>
    </source>
</evidence>
<dbReference type="RefSeq" id="WP_089861555.1">
    <property type="nucleotide sequence ID" value="NZ_FOTI01000018.1"/>
</dbReference>
<proteinExistence type="predicted"/>
<feature type="transmembrane region" description="Helical" evidence="8">
    <location>
        <begin position="339"/>
        <end position="355"/>
    </location>
</feature>
<dbReference type="Pfam" id="PF00375">
    <property type="entry name" value="SDF"/>
    <property type="match status" value="1"/>
</dbReference>
<feature type="transmembrane region" description="Helical" evidence="8">
    <location>
        <begin position="361"/>
        <end position="383"/>
    </location>
</feature>
<feature type="transmembrane region" description="Helical" evidence="8">
    <location>
        <begin position="229"/>
        <end position="253"/>
    </location>
</feature>
<dbReference type="InterPro" id="IPR036458">
    <property type="entry name" value="Na:dicarbo_symporter_sf"/>
</dbReference>
<sequence>MIKKQNLWQLYRSKPLVFRIGIAFILGSIAGLIFGEKINFIAPLGSLFIKLLKMIIIPIVFLTLVGAMRRLTPSKLGLVGIQTVALYLITTAIAIIIGLITANLISPGIGLELPLSAEIMSKDAPSLTNVLLGIVPQNPVQALAEGNVLQTIFVAIVFGLALAVLQETAAGDIKAGISSIFNIVEAGTEAMFKIVWGVMEFGVLGVFALMASVFAETGLQALLPFAKLIFSLLLAVIIQISITYLLVIVVGFLKQRPLAFVSGVKDAMLTALSIRSSSGTLPVSMANAEDNLQIDEEIYSFTLPLGATINMDGTAMYQGVAAVFAANLIGQTLTLSQQLTIIITAVLASIGTAGVPGSGLIMLTMVLTQLGLPLSVVGFVAGIDPILDRLRTINNVTGDLAVTALVAKWNDTIDFTKGSWSTRKK</sequence>
<dbReference type="GO" id="GO:0046942">
    <property type="term" value="P:carboxylic acid transport"/>
    <property type="evidence" value="ECO:0007669"/>
    <property type="project" value="UniProtKB-ARBA"/>
</dbReference>
<dbReference type="PRINTS" id="PR00173">
    <property type="entry name" value="EDTRNSPORT"/>
</dbReference>
<dbReference type="Proteomes" id="UP000199006">
    <property type="component" value="Unassembled WGS sequence"/>
</dbReference>
<accession>A0A1I4IR92</accession>
<organism evidence="9 10">
    <name type="scientific">Halanaerobium salsuginis</name>
    <dbReference type="NCBI Taxonomy" id="29563"/>
    <lineage>
        <taxon>Bacteria</taxon>
        <taxon>Bacillati</taxon>
        <taxon>Bacillota</taxon>
        <taxon>Clostridia</taxon>
        <taxon>Halanaerobiales</taxon>
        <taxon>Halanaerobiaceae</taxon>
        <taxon>Halanaerobium</taxon>
    </lineage>
</organism>
<feature type="transmembrane region" description="Helical" evidence="8">
    <location>
        <begin position="40"/>
        <end position="64"/>
    </location>
</feature>
<evidence type="ECO:0000256" key="4">
    <source>
        <dbReference type="ARBA" id="ARBA00022692"/>
    </source>
</evidence>
<keyword evidence="7 8" id="KW-0472">Membrane</keyword>
<name>A0A1I4IR92_9FIRM</name>
<dbReference type="Gene3D" id="1.10.3860.10">
    <property type="entry name" value="Sodium:dicarboxylate symporter"/>
    <property type="match status" value="1"/>
</dbReference>
<dbReference type="PANTHER" id="PTHR42865:SF7">
    <property type="entry name" value="PROTON_GLUTAMATE-ASPARTATE SYMPORTER"/>
    <property type="match status" value="1"/>
</dbReference>
<dbReference type="SUPFAM" id="SSF118215">
    <property type="entry name" value="Proton glutamate symport protein"/>
    <property type="match status" value="1"/>
</dbReference>
<keyword evidence="2" id="KW-0813">Transport</keyword>
<protein>
    <submittedName>
        <fullName evidence="9">Na+/H+-dicarboxylate symporter</fullName>
    </submittedName>
</protein>
<feature type="transmembrane region" description="Helical" evidence="8">
    <location>
        <begin position="16"/>
        <end position="34"/>
    </location>
</feature>
<dbReference type="PROSITE" id="PS00713">
    <property type="entry name" value="NA_DICARBOXYL_SYMP_1"/>
    <property type="match status" value="1"/>
</dbReference>
<dbReference type="InterPro" id="IPR018107">
    <property type="entry name" value="Na-dicarboxylate_symporter_CS"/>
</dbReference>
<evidence type="ECO:0000313" key="9">
    <source>
        <dbReference type="EMBL" id="SFL56513.1"/>
    </source>
</evidence>
<reference evidence="9 10" key="1">
    <citation type="submission" date="2016-10" db="EMBL/GenBank/DDBJ databases">
        <authorList>
            <person name="de Groot N.N."/>
        </authorList>
    </citation>
    <scope>NUCLEOTIDE SEQUENCE [LARGE SCALE GENOMIC DNA]</scope>
    <source>
        <strain evidence="9 10">ATCC 51327</strain>
    </source>
</reference>
<feature type="transmembrane region" description="Helical" evidence="8">
    <location>
        <begin position="84"/>
        <end position="105"/>
    </location>
</feature>
<comment type="subcellular location">
    <subcellularLocation>
        <location evidence="1">Cell membrane</location>
        <topology evidence="1">Multi-pass membrane protein</topology>
    </subcellularLocation>
</comment>
<evidence type="ECO:0000256" key="8">
    <source>
        <dbReference type="SAM" id="Phobius"/>
    </source>
</evidence>
<evidence type="ECO:0000256" key="1">
    <source>
        <dbReference type="ARBA" id="ARBA00004651"/>
    </source>
</evidence>
<keyword evidence="10" id="KW-1185">Reference proteome</keyword>
<dbReference type="PANTHER" id="PTHR42865">
    <property type="entry name" value="PROTON/GLUTAMATE-ASPARTATE SYMPORTER"/>
    <property type="match status" value="1"/>
</dbReference>
<dbReference type="GO" id="GO:0005886">
    <property type="term" value="C:plasma membrane"/>
    <property type="evidence" value="ECO:0007669"/>
    <property type="project" value="UniProtKB-SubCell"/>
</dbReference>
<evidence type="ECO:0000313" key="10">
    <source>
        <dbReference type="Proteomes" id="UP000199006"/>
    </source>
</evidence>
<dbReference type="AlphaFoldDB" id="A0A1I4IR92"/>
<dbReference type="STRING" id="29563.SAMN02983006_01485"/>
<evidence type="ECO:0000256" key="7">
    <source>
        <dbReference type="ARBA" id="ARBA00023136"/>
    </source>
</evidence>
<keyword evidence="6 8" id="KW-1133">Transmembrane helix</keyword>
<gene>
    <name evidence="9" type="ORF">SAMN02983006_01485</name>
</gene>
<feature type="transmembrane region" description="Helical" evidence="8">
    <location>
        <begin position="148"/>
        <end position="165"/>
    </location>
</feature>
<evidence type="ECO:0000256" key="6">
    <source>
        <dbReference type="ARBA" id="ARBA00022989"/>
    </source>
</evidence>
<dbReference type="InterPro" id="IPR001991">
    <property type="entry name" value="Na-dicarboxylate_symporter"/>
</dbReference>
<dbReference type="OrthoDB" id="9768885at2"/>
<keyword evidence="3" id="KW-1003">Cell membrane</keyword>
<evidence type="ECO:0000256" key="5">
    <source>
        <dbReference type="ARBA" id="ARBA00022847"/>
    </source>
</evidence>
<keyword evidence="5" id="KW-0769">Symport</keyword>
<keyword evidence="4 8" id="KW-0812">Transmembrane</keyword>